<name>A0A4C1W6X5_EUMVA</name>
<organism evidence="1 2">
    <name type="scientific">Eumeta variegata</name>
    <name type="common">Bagworm moth</name>
    <name type="synonym">Eumeta japonica</name>
    <dbReference type="NCBI Taxonomy" id="151549"/>
    <lineage>
        <taxon>Eukaryota</taxon>
        <taxon>Metazoa</taxon>
        <taxon>Ecdysozoa</taxon>
        <taxon>Arthropoda</taxon>
        <taxon>Hexapoda</taxon>
        <taxon>Insecta</taxon>
        <taxon>Pterygota</taxon>
        <taxon>Neoptera</taxon>
        <taxon>Endopterygota</taxon>
        <taxon>Lepidoptera</taxon>
        <taxon>Glossata</taxon>
        <taxon>Ditrysia</taxon>
        <taxon>Tineoidea</taxon>
        <taxon>Psychidae</taxon>
        <taxon>Oiketicinae</taxon>
        <taxon>Eumeta</taxon>
    </lineage>
</organism>
<proteinExistence type="predicted"/>
<keyword evidence="2" id="KW-1185">Reference proteome</keyword>
<reference evidence="1 2" key="1">
    <citation type="journal article" date="2019" name="Commun. Biol.">
        <title>The bagworm genome reveals a unique fibroin gene that provides high tensile strength.</title>
        <authorList>
            <person name="Kono N."/>
            <person name="Nakamura H."/>
            <person name="Ohtoshi R."/>
            <person name="Tomita M."/>
            <person name="Numata K."/>
            <person name="Arakawa K."/>
        </authorList>
    </citation>
    <scope>NUCLEOTIDE SEQUENCE [LARGE SCALE GENOMIC DNA]</scope>
</reference>
<dbReference type="OrthoDB" id="407509at2759"/>
<dbReference type="AlphaFoldDB" id="A0A4C1W6X5"/>
<dbReference type="EMBL" id="BGZK01000480">
    <property type="protein sequence ID" value="GBP46289.1"/>
    <property type="molecule type" value="Genomic_DNA"/>
</dbReference>
<dbReference type="Proteomes" id="UP000299102">
    <property type="component" value="Unassembled WGS sequence"/>
</dbReference>
<accession>A0A4C1W6X5</accession>
<dbReference type="STRING" id="151549.A0A4C1W6X5"/>
<gene>
    <name evidence="1" type="ORF">EVAR_30420_1</name>
</gene>
<evidence type="ECO:0000313" key="1">
    <source>
        <dbReference type="EMBL" id="GBP46289.1"/>
    </source>
</evidence>
<sequence length="157" mass="18538">MNSSLLPCLTYGRQTWKFTAKVKHKTTTCQRGLERSMLKEKKTDKIRRTRIRATTKAIDASSYALKLKWKWAGHVARLIDQRWTLKATLWRGPQGRRSRGRPLTRWEDETKRTVGPNWIQIAQNRDKWASLEEVFTQNGILAEEKKNKKFTTNKKCY</sequence>
<evidence type="ECO:0000313" key="2">
    <source>
        <dbReference type="Proteomes" id="UP000299102"/>
    </source>
</evidence>
<protein>
    <submittedName>
        <fullName evidence="1">Uncharacterized transposon-derived protein F52C9.6</fullName>
    </submittedName>
</protein>
<comment type="caution">
    <text evidence="1">The sequence shown here is derived from an EMBL/GenBank/DDBJ whole genome shotgun (WGS) entry which is preliminary data.</text>
</comment>